<reference evidence="4" key="1">
    <citation type="submission" date="2018-05" db="EMBL/GenBank/DDBJ databases">
        <authorList>
            <person name="Lanie J.A."/>
            <person name="Ng W.-L."/>
            <person name="Kazmierczak K.M."/>
            <person name="Andrzejewski T.M."/>
            <person name="Davidsen T.M."/>
            <person name="Wayne K.J."/>
            <person name="Tettelin H."/>
            <person name="Glass J.I."/>
            <person name="Rusch D."/>
            <person name="Podicherti R."/>
            <person name="Tsui H.-C.T."/>
            <person name="Winkler M.E."/>
        </authorList>
    </citation>
    <scope>NUCLEOTIDE SEQUENCE</scope>
</reference>
<evidence type="ECO:0000256" key="3">
    <source>
        <dbReference type="ARBA" id="ARBA00023239"/>
    </source>
</evidence>
<keyword evidence="1" id="KW-0963">Cytoplasm</keyword>
<dbReference type="Pfam" id="PF04345">
    <property type="entry name" value="Chor_lyase"/>
    <property type="match status" value="1"/>
</dbReference>
<keyword evidence="2" id="KW-0831">Ubiquinone biosynthesis</keyword>
<sequence>MFNPDKFNWRIFNPKEGIPKHVCDWILDNQSLTSKLRNKYTDFNVNVVSQNENTPYDCELKLLGAIKNQVFIVREVELIGSQKPVVFARSLIPKTEDTKSILRIGSKPLGEILFNDPLIKRGHLEVGNFNTTWARRSTFTIGTTKLLVSEIFLETLYA</sequence>
<dbReference type="PANTHER" id="PTHR38683">
    <property type="entry name" value="CHORISMATE PYRUVATE-LYASE"/>
    <property type="match status" value="1"/>
</dbReference>
<proteinExistence type="inferred from homology"/>
<protein>
    <recommendedName>
        <fullName evidence="5">Chorismate lyase</fullName>
    </recommendedName>
</protein>
<dbReference type="Gene3D" id="3.40.1410.10">
    <property type="entry name" value="Chorismate lyase-like"/>
    <property type="match status" value="1"/>
</dbReference>
<dbReference type="SUPFAM" id="SSF64288">
    <property type="entry name" value="Chorismate lyase-like"/>
    <property type="match status" value="1"/>
</dbReference>
<evidence type="ECO:0000256" key="2">
    <source>
        <dbReference type="ARBA" id="ARBA00022688"/>
    </source>
</evidence>
<dbReference type="InterPro" id="IPR007440">
    <property type="entry name" value="Chorismate--pyruvate_lyase"/>
</dbReference>
<keyword evidence="3" id="KW-0456">Lyase</keyword>
<dbReference type="EMBL" id="UINC01058929">
    <property type="protein sequence ID" value="SVB81755.1"/>
    <property type="molecule type" value="Genomic_DNA"/>
</dbReference>
<name>A0A382H3Q2_9ZZZZ</name>
<evidence type="ECO:0000313" key="4">
    <source>
        <dbReference type="EMBL" id="SVB81755.1"/>
    </source>
</evidence>
<dbReference type="GO" id="GO:0006744">
    <property type="term" value="P:ubiquinone biosynthetic process"/>
    <property type="evidence" value="ECO:0007669"/>
    <property type="project" value="UniProtKB-KW"/>
</dbReference>
<dbReference type="AlphaFoldDB" id="A0A382H3Q2"/>
<accession>A0A382H3Q2</accession>
<evidence type="ECO:0008006" key="5">
    <source>
        <dbReference type="Google" id="ProtNLM"/>
    </source>
</evidence>
<dbReference type="InterPro" id="IPR028978">
    <property type="entry name" value="Chorismate_lyase_/UTRA_dom_sf"/>
</dbReference>
<organism evidence="4">
    <name type="scientific">marine metagenome</name>
    <dbReference type="NCBI Taxonomy" id="408172"/>
    <lineage>
        <taxon>unclassified sequences</taxon>
        <taxon>metagenomes</taxon>
        <taxon>ecological metagenomes</taxon>
    </lineage>
</organism>
<evidence type="ECO:0000256" key="1">
    <source>
        <dbReference type="ARBA" id="ARBA00022490"/>
    </source>
</evidence>
<dbReference type="HAMAP" id="MF_01632">
    <property type="entry name" value="UbiC"/>
    <property type="match status" value="1"/>
</dbReference>
<gene>
    <name evidence="4" type="ORF">METZ01_LOCUS234609</name>
</gene>
<dbReference type="PANTHER" id="PTHR38683:SF1">
    <property type="entry name" value="CHORISMATE PYRUVATE-LYASE"/>
    <property type="match status" value="1"/>
</dbReference>
<dbReference type="GO" id="GO:0008813">
    <property type="term" value="F:chorismate lyase activity"/>
    <property type="evidence" value="ECO:0007669"/>
    <property type="project" value="InterPro"/>
</dbReference>
<dbReference type="GO" id="GO:0005829">
    <property type="term" value="C:cytosol"/>
    <property type="evidence" value="ECO:0007669"/>
    <property type="project" value="TreeGrafter"/>
</dbReference>